<feature type="transmembrane region" description="Helical" evidence="5">
    <location>
        <begin position="385"/>
        <end position="403"/>
    </location>
</feature>
<dbReference type="GO" id="GO:0022857">
    <property type="term" value="F:transmembrane transporter activity"/>
    <property type="evidence" value="ECO:0007669"/>
    <property type="project" value="InterPro"/>
</dbReference>
<comment type="caution">
    <text evidence="7">The sequence shown here is derived from an EMBL/GenBank/DDBJ whole genome shotgun (WGS) entry which is preliminary data.</text>
</comment>
<dbReference type="SUPFAM" id="SSF103473">
    <property type="entry name" value="MFS general substrate transporter"/>
    <property type="match status" value="1"/>
</dbReference>
<evidence type="ECO:0000256" key="2">
    <source>
        <dbReference type="ARBA" id="ARBA00022692"/>
    </source>
</evidence>
<feature type="transmembrane region" description="Helical" evidence="5">
    <location>
        <begin position="346"/>
        <end position="364"/>
    </location>
</feature>
<name>A0A9P4QAY7_9PEZI</name>
<reference evidence="7" key="1">
    <citation type="journal article" date="2020" name="Stud. Mycol.">
        <title>101 Dothideomycetes genomes: a test case for predicting lifestyles and emergence of pathogens.</title>
        <authorList>
            <person name="Haridas S."/>
            <person name="Albert R."/>
            <person name="Binder M."/>
            <person name="Bloem J."/>
            <person name="Labutti K."/>
            <person name="Salamov A."/>
            <person name="Andreopoulos B."/>
            <person name="Baker S."/>
            <person name="Barry K."/>
            <person name="Bills G."/>
            <person name="Bluhm B."/>
            <person name="Cannon C."/>
            <person name="Castanera R."/>
            <person name="Culley D."/>
            <person name="Daum C."/>
            <person name="Ezra D."/>
            <person name="Gonzalez J."/>
            <person name="Henrissat B."/>
            <person name="Kuo A."/>
            <person name="Liang C."/>
            <person name="Lipzen A."/>
            <person name="Lutzoni F."/>
            <person name="Magnuson J."/>
            <person name="Mondo S."/>
            <person name="Nolan M."/>
            <person name="Ohm R."/>
            <person name="Pangilinan J."/>
            <person name="Park H.-J."/>
            <person name="Ramirez L."/>
            <person name="Alfaro M."/>
            <person name="Sun H."/>
            <person name="Tritt A."/>
            <person name="Yoshinaga Y."/>
            <person name="Zwiers L.-H."/>
            <person name="Turgeon B."/>
            <person name="Goodwin S."/>
            <person name="Spatafora J."/>
            <person name="Crous P."/>
            <person name="Grigoriev I."/>
        </authorList>
    </citation>
    <scope>NUCLEOTIDE SEQUENCE</scope>
    <source>
        <strain evidence="7">CBS 116435</strain>
    </source>
</reference>
<accession>A0A9P4QAY7</accession>
<organism evidence="7 8">
    <name type="scientific">Polychaeton citri CBS 116435</name>
    <dbReference type="NCBI Taxonomy" id="1314669"/>
    <lineage>
        <taxon>Eukaryota</taxon>
        <taxon>Fungi</taxon>
        <taxon>Dikarya</taxon>
        <taxon>Ascomycota</taxon>
        <taxon>Pezizomycotina</taxon>
        <taxon>Dothideomycetes</taxon>
        <taxon>Dothideomycetidae</taxon>
        <taxon>Capnodiales</taxon>
        <taxon>Capnodiaceae</taxon>
        <taxon>Polychaeton</taxon>
    </lineage>
</organism>
<dbReference type="Proteomes" id="UP000799441">
    <property type="component" value="Unassembled WGS sequence"/>
</dbReference>
<evidence type="ECO:0000256" key="3">
    <source>
        <dbReference type="ARBA" id="ARBA00022989"/>
    </source>
</evidence>
<dbReference type="PANTHER" id="PTHR23502">
    <property type="entry name" value="MAJOR FACILITATOR SUPERFAMILY"/>
    <property type="match status" value="1"/>
</dbReference>
<evidence type="ECO:0000256" key="1">
    <source>
        <dbReference type="ARBA" id="ARBA00004141"/>
    </source>
</evidence>
<dbReference type="Gene3D" id="1.20.1250.20">
    <property type="entry name" value="MFS general substrate transporter like domains"/>
    <property type="match status" value="1"/>
</dbReference>
<dbReference type="AlphaFoldDB" id="A0A9P4QAY7"/>
<dbReference type="InterPro" id="IPR036259">
    <property type="entry name" value="MFS_trans_sf"/>
</dbReference>
<evidence type="ECO:0000313" key="8">
    <source>
        <dbReference type="Proteomes" id="UP000799441"/>
    </source>
</evidence>
<gene>
    <name evidence="7" type="ORF">K431DRAFT_303328</name>
</gene>
<dbReference type="Pfam" id="PF07690">
    <property type="entry name" value="MFS_1"/>
    <property type="match status" value="1"/>
</dbReference>
<dbReference type="PROSITE" id="PS50850">
    <property type="entry name" value="MFS"/>
    <property type="match status" value="1"/>
</dbReference>
<protein>
    <submittedName>
        <fullName evidence="7">Synaptic vesicle transporter</fullName>
    </submittedName>
</protein>
<sequence>MSEEHKQEEAGDKGAPYTGRPLSLRILTVAAAGWMAFTAPMASTAVFSALSEVSAEFDTTNEALNYSNAGFMLGMAVAAFIWNPIARIMGRKTTYLLACLTFAAFSFGAAASRNMTSFVIVRVLAGLEACVFLVAGQAVVAESFHAHDRGTAVGFFMACTTSGPGLGPLIGGVIVTFTSWRVIFWLIGGMAIMGLVAAYFVFPSDQWPQSPTMQSCAAEFNPTKVLRWLLVPRIVLTDVACGCSSWMMYSLLAPIRELVNPRFHLSSPLYSGLFYLAPAAGFLLGTLSGGRWADLVVRRWIKKRNGEHVVEDRLRSGSMAYFLLLPASALIYGWCMDFDKGGIPVIVLSAFASCFGLMVAFSSLNTYTAEAIPEHKRDIMASKYFLQYILCAVSTATIIPLIHSVGIGWANTISTVIVIFGGILVQIVIRSADKSHQQRRS</sequence>
<feature type="transmembrane region" description="Helical" evidence="5">
    <location>
        <begin position="152"/>
        <end position="177"/>
    </location>
</feature>
<evidence type="ECO:0000259" key="6">
    <source>
        <dbReference type="PROSITE" id="PS50850"/>
    </source>
</evidence>
<feature type="transmembrane region" description="Helical" evidence="5">
    <location>
        <begin position="272"/>
        <end position="293"/>
    </location>
</feature>
<keyword evidence="2 5" id="KW-0812">Transmembrane</keyword>
<dbReference type="OrthoDB" id="3066029at2759"/>
<evidence type="ECO:0000256" key="5">
    <source>
        <dbReference type="SAM" id="Phobius"/>
    </source>
</evidence>
<proteinExistence type="predicted"/>
<comment type="subcellular location">
    <subcellularLocation>
        <location evidence="1">Membrane</location>
        <topology evidence="1">Multi-pass membrane protein</topology>
    </subcellularLocation>
</comment>
<feature type="transmembrane region" description="Helical" evidence="5">
    <location>
        <begin position="118"/>
        <end position="140"/>
    </location>
</feature>
<dbReference type="PANTHER" id="PTHR23502:SF152">
    <property type="entry name" value="MAJOR FACILITATOR SUPERFAMILY (MFS) PROFILE DOMAIN-CONTAINING PROTEIN-RELATED"/>
    <property type="match status" value="1"/>
</dbReference>
<evidence type="ECO:0000313" key="7">
    <source>
        <dbReference type="EMBL" id="KAF2721571.1"/>
    </source>
</evidence>
<feature type="domain" description="Major facilitator superfamily (MFS) profile" evidence="6">
    <location>
        <begin position="26"/>
        <end position="433"/>
    </location>
</feature>
<evidence type="ECO:0000256" key="4">
    <source>
        <dbReference type="ARBA" id="ARBA00023136"/>
    </source>
</evidence>
<dbReference type="InterPro" id="IPR011701">
    <property type="entry name" value="MFS"/>
</dbReference>
<feature type="transmembrane region" description="Helical" evidence="5">
    <location>
        <begin position="409"/>
        <end position="429"/>
    </location>
</feature>
<dbReference type="GO" id="GO:0005886">
    <property type="term" value="C:plasma membrane"/>
    <property type="evidence" value="ECO:0007669"/>
    <property type="project" value="TreeGrafter"/>
</dbReference>
<feature type="transmembrane region" description="Helical" evidence="5">
    <location>
        <begin position="26"/>
        <end position="51"/>
    </location>
</feature>
<keyword evidence="4 5" id="KW-0472">Membrane</keyword>
<keyword evidence="8" id="KW-1185">Reference proteome</keyword>
<feature type="transmembrane region" description="Helical" evidence="5">
    <location>
        <begin position="314"/>
        <end position="334"/>
    </location>
</feature>
<feature type="transmembrane region" description="Helical" evidence="5">
    <location>
        <begin position="183"/>
        <end position="202"/>
    </location>
</feature>
<feature type="transmembrane region" description="Helical" evidence="5">
    <location>
        <begin position="63"/>
        <end position="82"/>
    </location>
</feature>
<keyword evidence="3 5" id="KW-1133">Transmembrane helix</keyword>
<dbReference type="InterPro" id="IPR020846">
    <property type="entry name" value="MFS_dom"/>
</dbReference>
<dbReference type="EMBL" id="MU003789">
    <property type="protein sequence ID" value="KAF2721571.1"/>
    <property type="molecule type" value="Genomic_DNA"/>
</dbReference>